<dbReference type="Proteomes" id="UP001178508">
    <property type="component" value="Chromosome 5"/>
</dbReference>
<organism evidence="2 3">
    <name type="scientific">Xyrichtys novacula</name>
    <name type="common">Pearly razorfish</name>
    <name type="synonym">Hemipteronotus novacula</name>
    <dbReference type="NCBI Taxonomy" id="13765"/>
    <lineage>
        <taxon>Eukaryota</taxon>
        <taxon>Metazoa</taxon>
        <taxon>Chordata</taxon>
        <taxon>Craniata</taxon>
        <taxon>Vertebrata</taxon>
        <taxon>Euteleostomi</taxon>
        <taxon>Actinopterygii</taxon>
        <taxon>Neopterygii</taxon>
        <taxon>Teleostei</taxon>
        <taxon>Neoteleostei</taxon>
        <taxon>Acanthomorphata</taxon>
        <taxon>Eupercaria</taxon>
        <taxon>Labriformes</taxon>
        <taxon>Labridae</taxon>
        <taxon>Xyrichtys</taxon>
    </lineage>
</organism>
<keyword evidence="3" id="KW-1185">Reference proteome</keyword>
<reference evidence="2" key="1">
    <citation type="submission" date="2023-08" db="EMBL/GenBank/DDBJ databases">
        <authorList>
            <person name="Alioto T."/>
            <person name="Alioto T."/>
            <person name="Gomez Garrido J."/>
        </authorList>
    </citation>
    <scope>NUCLEOTIDE SEQUENCE</scope>
</reference>
<evidence type="ECO:0000313" key="3">
    <source>
        <dbReference type="Proteomes" id="UP001178508"/>
    </source>
</evidence>
<evidence type="ECO:0000313" key="2">
    <source>
        <dbReference type="EMBL" id="CAJ1057608.1"/>
    </source>
</evidence>
<dbReference type="EMBL" id="OY660868">
    <property type="protein sequence ID" value="CAJ1057608.1"/>
    <property type="molecule type" value="Genomic_DNA"/>
</dbReference>
<gene>
    <name evidence="2" type="ORF">XNOV1_A009159</name>
</gene>
<protein>
    <submittedName>
        <fullName evidence="2">Acetyl-coenzyme A synthetase 2-like, mitochondrial</fullName>
    </submittedName>
</protein>
<dbReference type="Pfam" id="PF16177">
    <property type="entry name" value="ACAS_N"/>
    <property type="match status" value="1"/>
</dbReference>
<proteinExistence type="predicted"/>
<sequence>MSHRDLYRLSVTDPDQFLGSAAVDRLRWVEPFHQVRDCDLRSGRISWFLGGKLNVSESCCTQHAVSPTP</sequence>
<dbReference type="InterPro" id="IPR032387">
    <property type="entry name" value="ACAS_N"/>
</dbReference>
<dbReference type="InterPro" id="IPR042099">
    <property type="entry name" value="ANL_N_sf"/>
</dbReference>
<name>A0AAV1FAD2_XYRNO</name>
<evidence type="ECO:0000259" key="1">
    <source>
        <dbReference type="Pfam" id="PF16177"/>
    </source>
</evidence>
<accession>A0AAV1FAD2</accession>
<dbReference type="AlphaFoldDB" id="A0AAV1FAD2"/>
<dbReference type="Gene3D" id="3.40.50.12780">
    <property type="entry name" value="N-terminal domain of ligase-like"/>
    <property type="match status" value="1"/>
</dbReference>
<feature type="domain" description="Acetyl-coenzyme A synthetase N-terminal" evidence="1">
    <location>
        <begin position="4"/>
        <end position="59"/>
    </location>
</feature>